<evidence type="ECO:0000256" key="2">
    <source>
        <dbReference type="ARBA" id="ARBA00022643"/>
    </source>
</evidence>
<dbReference type="SUPFAM" id="SSF55785">
    <property type="entry name" value="PYP-like sensor domain (PAS domain)"/>
    <property type="match status" value="2"/>
</dbReference>
<dbReference type="Pfam" id="PF13426">
    <property type="entry name" value="PAS_9"/>
    <property type="match status" value="2"/>
</dbReference>
<feature type="domain" description="PAS" evidence="4">
    <location>
        <begin position="98"/>
        <end position="144"/>
    </location>
</feature>
<dbReference type="InterPro" id="IPR001610">
    <property type="entry name" value="PAC"/>
</dbReference>
<dbReference type="STRING" id="699431.SY89_02923"/>
<comment type="caution">
    <text evidence="6">The sequence shown here is derived from an EMBL/GenBank/DDBJ whole genome shotgun (WGS) entry which is preliminary data.</text>
</comment>
<keyword evidence="2" id="KW-0288">FMN</keyword>
<dbReference type="CDD" id="cd00130">
    <property type="entry name" value="PAS"/>
    <property type="match status" value="1"/>
</dbReference>
<reference evidence="7" key="1">
    <citation type="submission" date="2013-11" db="EMBL/GenBank/DDBJ databases">
        <authorList>
            <person name="Hoang H.T."/>
            <person name="Killian M.L."/>
            <person name="Madson D.M."/>
            <person name="Arruda P.H.E."/>
            <person name="Sun D."/>
            <person name="Schwartz K.J."/>
            <person name="Yoon K."/>
        </authorList>
    </citation>
    <scope>NUCLEOTIDE SEQUENCE [LARGE SCALE GENOMIC DNA]</scope>
    <source>
        <strain evidence="7">CDK2</strain>
    </source>
</reference>
<dbReference type="RefSeq" id="WP_275575409.1">
    <property type="nucleotide sequence ID" value="NZ_LGUC01000001.1"/>
</dbReference>
<dbReference type="SMART" id="SM00086">
    <property type="entry name" value="PAC"/>
    <property type="match status" value="2"/>
</dbReference>
<dbReference type="InterPro" id="IPR000014">
    <property type="entry name" value="PAS"/>
</dbReference>
<dbReference type="PATRIC" id="fig|699431.3.peg.2983"/>
<protein>
    <submittedName>
        <fullName evidence="6">Bacterioopsin transcriptional activator</fullName>
    </submittedName>
</protein>
<keyword evidence="3" id="KW-0157">Chromophore</keyword>
<dbReference type="NCBIfam" id="TIGR00229">
    <property type="entry name" value="sensory_box"/>
    <property type="match status" value="2"/>
</dbReference>
<feature type="domain" description="PAC" evidence="5">
    <location>
        <begin position="23"/>
        <end position="74"/>
    </location>
</feature>
<evidence type="ECO:0000313" key="7">
    <source>
        <dbReference type="Proteomes" id="UP000050535"/>
    </source>
</evidence>
<dbReference type="Proteomes" id="UP000050535">
    <property type="component" value="Unassembled WGS sequence"/>
</dbReference>
<evidence type="ECO:0000256" key="1">
    <source>
        <dbReference type="ARBA" id="ARBA00022630"/>
    </source>
</evidence>
<dbReference type="PANTHER" id="PTHR47429">
    <property type="entry name" value="PROTEIN TWIN LOV 1"/>
    <property type="match status" value="1"/>
</dbReference>
<dbReference type="PROSITE" id="PS50113">
    <property type="entry name" value="PAC"/>
    <property type="match status" value="2"/>
</dbReference>
<dbReference type="Gene3D" id="3.30.450.20">
    <property type="entry name" value="PAS domain"/>
    <property type="match status" value="2"/>
</dbReference>
<keyword evidence="7" id="KW-1185">Reference proteome</keyword>
<evidence type="ECO:0000313" key="6">
    <source>
        <dbReference type="EMBL" id="KPN32163.1"/>
    </source>
</evidence>
<dbReference type="InterPro" id="IPR000700">
    <property type="entry name" value="PAS-assoc_C"/>
</dbReference>
<dbReference type="EMBL" id="LGUC01000001">
    <property type="protein sequence ID" value="KPN32163.1"/>
    <property type="molecule type" value="Genomic_DNA"/>
</dbReference>
<dbReference type="PROSITE" id="PS50112">
    <property type="entry name" value="PAS"/>
    <property type="match status" value="1"/>
</dbReference>
<organism evidence="6 7">
    <name type="scientific">Halolamina pelagica</name>
    <dbReference type="NCBI Taxonomy" id="699431"/>
    <lineage>
        <taxon>Archaea</taxon>
        <taxon>Methanobacteriati</taxon>
        <taxon>Methanobacteriota</taxon>
        <taxon>Stenosarchaea group</taxon>
        <taxon>Halobacteria</taxon>
        <taxon>Halobacteriales</taxon>
        <taxon>Haloferacaceae</taxon>
    </lineage>
</organism>
<evidence type="ECO:0000259" key="5">
    <source>
        <dbReference type="PROSITE" id="PS50113"/>
    </source>
</evidence>
<keyword evidence="1" id="KW-0285">Flavoprotein</keyword>
<sequence>MTGPAASVALSAYADLLDGVDRRRVELDFVDHDGDVVVLEVNATPITEGGEVVGIQGVGRDITDRKERERELRIKDRAMNEAVVGISIADMAQPAQPLVYVNKGFERVTGYDAETVLGRNCRMLQGPATDPAAVEQFRAAIDAEAAATVELVNYRRDGTPFWNRVQINPVFDEAGDLTHYLGFQSDVTERRRTEKLIELLNRVLRHNLRNDMNAIRGWATAIRDGDADGARDAGARIERISRELSDLSEHARELERYVRHPAIPNGSPRERW</sequence>
<dbReference type="PANTHER" id="PTHR47429:SF2">
    <property type="entry name" value="PROTEIN TWIN LOV 1"/>
    <property type="match status" value="1"/>
</dbReference>
<dbReference type="InterPro" id="IPR035965">
    <property type="entry name" value="PAS-like_dom_sf"/>
</dbReference>
<name>A0A0N8I0F5_9EURY</name>
<accession>A0A0N8I0F5</accession>
<feature type="domain" description="PAC" evidence="5">
    <location>
        <begin position="147"/>
        <end position="199"/>
    </location>
</feature>
<dbReference type="AlphaFoldDB" id="A0A0N8I0F5"/>
<evidence type="ECO:0000259" key="4">
    <source>
        <dbReference type="PROSITE" id="PS50112"/>
    </source>
</evidence>
<proteinExistence type="predicted"/>
<evidence type="ECO:0000256" key="3">
    <source>
        <dbReference type="ARBA" id="ARBA00022991"/>
    </source>
</evidence>
<gene>
    <name evidence="6" type="primary">bat_10</name>
    <name evidence="6" type="ORF">SY89_02923</name>
</gene>